<dbReference type="GO" id="GO:0016765">
    <property type="term" value="F:transferase activity, transferring alkyl or aryl (other than methyl) groups"/>
    <property type="evidence" value="ECO:0007669"/>
    <property type="project" value="InterPro"/>
</dbReference>
<dbReference type="Gene3D" id="3.65.10.10">
    <property type="entry name" value="Enolpyruvate transferase domain"/>
    <property type="match status" value="1"/>
</dbReference>
<evidence type="ECO:0000313" key="3">
    <source>
        <dbReference type="EMBL" id="MBC8430653.1"/>
    </source>
</evidence>
<name>A0A8J6NY35_9BACT</name>
<protein>
    <recommendedName>
        <fullName evidence="2">Enolpyruvate transferase domain-containing protein</fullName>
    </recommendedName>
</protein>
<dbReference type="Pfam" id="PF00275">
    <property type="entry name" value="EPSP_synthase"/>
    <property type="match status" value="1"/>
</dbReference>
<feature type="non-terminal residue" evidence="3">
    <location>
        <position position="1"/>
    </location>
</feature>
<feature type="domain" description="Enolpyruvate transferase" evidence="2">
    <location>
        <begin position="3"/>
        <end position="39"/>
    </location>
</feature>
<comment type="caution">
    <text evidence="3">The sequence shown here is derived from an EMBL/GenBank/DDBJ whole genome shotgun (WGS) entry which is preliminary data.</text>
</comment>
<proteinExistence type="predicted"/>
<evidence type="ECO:0000313" key="4">
    <source>
        <dbReference type="Proteomes" id="UP000605201"/>
    </source>
</evidence>
<reference evidence="3 4" key="1">
    <citation type="submission" date="2020-08" db="EMBL/GenBank/DDBJ databases">
        <title>Bridging the membrane lipid divide: bacteria of the FCB group superphylum have the potential to synthesize archaeal ether lipids.</title>
        <authorList>
            <person name="Villanueva L."/>
            <person name="Von Meijenfeldt F.A.B."/>
            <person name="Westbye A.B."/>
            <person name="Yadav S."/>
            <person name="Hopmans E.C."/>
            <person name="Dutilh B.E."/>
            <person name="Sinninghe Damste J.S."/>
        </authorList>
    </citation>
    <scope>NUCLEOTIDE SEQUENCE [LARGE SCALE GENOMIC DNA]</scope>
    <source>
        <strain evidence="3">NIOZ-UU17</strain>
    </source>
</reference>
<evidence type="ECO:0000256" key="1">
    <source>
        <dbReference type="ARBA" id="ARBA00022679"/>
    </source>
</evidence>
<keyword evidence="1" id="KW-0808">Transferase</keyword>
<dbReference type="EMBL" id="JACNIG010000065">
    <property type="protein sequence ID" value="MBC8430653.1"/>
    <property type="molecule type" value="Genomic_DNA"/>
</dbReference>
<organism evidence="3 4">
    <name type="scientific">Candidatus Desulfatibia vada</name>
    <dbReference type="NCBI Taxonomy" id="2841696"/>
    <lineage>
        <taxon>Bacteria</taxon>
        <taxon>Pseudomonadati</taxon>
        <taxon>Thermodesulfobacteriota</taxon>
        <taxon>Desulfobacteria</taxon>
        <taxon>Desulfobacterales</taxon>
        <taxon>Desulfobacterales incertae sedis</taxon>
        <taxon>Candidatus Desulfatibia</taxon>
    </lineage>
</organism>
<dbReference type="InterPro" id="IPR036968">
    <property type="entry name" value="Enolpyruvate_Tfrase_sf"/>
</dbReference>
<dbReference type="Proteomes" id="UP000605201">
    <property type="component" value="Unassembled WGS sequence"/>
</dbReference>
<dbReference type="InterPro" id="IPR001986">
    <property type="entry name" value="Enolpyruvate_Tfrase_dom"/>
</dbReference>
<accession>A0A8J6NY35</accession>
<dbReference type="InterPro" id="IPR013792">
    <property type="entry name" value="RNA3'P_cycl/enolpyr_Trfase_a/b"/>
</dbReference>
<evidence type="ECO:0000259" key="2">
    <source>
        <dbReference type="Pfam" id="PF00275"/>
    </source>
</evidence>
<gene>
    <name evidence="3" type="ORF">H8D96_01915</name>
</gene>
<dbReference type="AlphaFoldDB" id="A0A8J6NY35"/>
<sequence>SPHDDHRLAMSLAVVGLRVPELKVRDKHCVNKSFPSFWTLWDSMREGIIHPAI</sequence>
<dbReference type="SUPFAM" id="SSF55205">
    <property type="entry name" value="EPT/RTPC-like"/>
    <property type="match status" value="1"/>
</dbReference>